<dbReference type="Pfam" id="PF09954">
    <property type="entry name" value="DUF2188"/>
    <property type="match status" value="1"/>
</dbReference>
<dbReference type="HOGENOM" id="CLU_3006096_0_0_9"/>
<dbReference type="STRING" id="431943.CKL_0577"/>
<dbReference type="InterPro" id="IPR018691">
    <property type="entry name" value="DUF2188"/>
</dbReference>
<evidence type="ECO:0000313" key="2">
    <source>
        <dbReference type="Proteomes" id="UP000002411"/>
    </source>
</evidence>
<accession>A5N5Q0</accession>
<keyword evidence="2" id="KW-1185">Reference proteome</keyword>
<dbReference type="Proteomes" id="UP000002411">
    <property type="component" value="Chromosome"/>
</dbReference>
<protein>
    <submittedName>
        <fullName evidence="1">Uncharacterized protein</fullName>
    </submittedName>
</protein>
<dbReference type="KEGG" id="ckl:CKL_0577"/>
<dbReference type="EMBL" id="CP000673">
    <property type="protein sequence ID" value="EDK32631.1"/>
    <property type="molecule type" value="Genomic_DNA"/>
</dbReference>
<dbReference type="RefSeq" id="WP_011989146.1">
    <property type="nucleotide sequence ID" value="NC_009706.1"/>
</dbReference>
<organism evidence="1 2">
    <name type="scientific">Clostridium kluyveri (strain ATCC 8527 / DSM 555 / NBRC 12016 / NCIMB 10680 / K1)</name>
    <dbReference type="NCBI Taxonomy" id="431943"/>
    <lineage>
        <taxon>Bacteria</taxon>
        <taxon>Bacillati</taxon>
        <taxon>Bacillota</taxon>
        <taxon>Clostridia</taxon>
        <taxon>Eubacteriales</taxon>
        <taxon>Clostridiaceae</taxon>
        <taxon>Clostridium</taxon>
    </lineage>
</organism>
<sequence>MSNSNIIGNPDSAIWKMLGIDNSKTTNTKQESIDIAKKKIKNKKSKLDIHDKNDKI</sequence>
<evidence type="ECO:0000313" key="1">
    <source>
        <dbReference type="EMBL" id="EDK32631.1"/>
    </source>
</evidence>
<proteinExistence type="predicted"/>
<reference evidence="1 2" key="1">
    <citation type="journal article" date="2008" name="Proc. Natl. Acad. Sci. U.S.A.">
        <title>The genome of Clostridium kluyveri, a strict anaerobe with unique metabolic features.</title>
        <authorList>
            <person name="Seedorf H."/>
            <person name="Fricke W.F."/>
            <person name="Veith B."/>
            <person name="Brueggemann H."/>
            <person name="Liesegang H."/>
            <person name="Strittmatter A."/>
            <person name="Miethke M."/>
            <person name="Buckel W."/>
            <person name="Hinderberger J."/>
            <person name="Li F."/>
            <person name="Hagemeier C."/>
            <person name="Thauer R.K."/>
            <person name="Gottschalk G."/>
        </authorList>
    </citation>
    <scope>NUCLEOTIDE SEQUENCE [LARGE SCALE GENOMIC DNA]</scope>
    <source>
        <strain evidence="2">ATCC 8527 / DSM 555 / NCIMB 10680</strain>
    </source>
</reference>
<name>A5N5Q0_CLOK5</name>
<dbReference type="AlphaFoldDB" id="A5N5Q0"/>
<gene>
    <name evidence="1" type="ordered locus">CKL_0577</name>
</gene>